<organism evidence="1 2">
    <name type="scientific">Streptomyces virginiae</name>
    <name type="common">Streptomyces cinnamonensis</name>
    <dbReference type="NCBI Taxonomy" id="1961"/>
    <lineage>
        <taxon>Bacteria</taxon>
        <taxon>Bacillati</taxon>
        <taxon>Actinomycetota</taxon>
        <taxon>Actinomycetes</taxon>
        <taxon>Kitasatosporales</taxon>
        <taxon>Streptomycetaceae</taxon>
        <taxon>Streptomyces</taxon>
    </lineage>
</organism>
<evidence type="ECO:0000313" key="2">
    <source>
        <dbReference type="Proteomes" id="UP000660554"/>
    </source>
</evidence>
<sequence length="61" mass="6857">MARLLDGTFDVFEVETLFRGELHELRVLGIAKRSVVVLVVHEVRSSSFVVIGGARAARFHY</sequence>
<keyword evidence="2" id="KW-1185">Reference proteome</keyword>
<dbReference type="Proteomes" id="UP000660554">
    <property type="component" value="Unassembled WGS sequence"/>
</dbReference>
<evidence type="ECO:0000313" key="1">
    <source>
        <dbReference type="EMBL" id="GHI12795.1"/>
    </source>
</evidence>
<protein>
    <submittedName>
        <fullName evidence="1">Uncharacterized protein</fullName>
    </submittedName>
</protein>
<comment type="caution">
    <text evidence="1">The sequence shown here is derived from an EMBL/GenBank/DDBJ whole genome shotgun (WGS) entry which is preliminary data.</text>
</comment>
<proteinExistence type="predicted"/>
<gene>
    <name evidence="1" type="ORF">Scinn_22580</name>
</gene>
<reference evidence="2" key="1">
    <citation type="submission" date="2020-09" db="EMBL/GenBank/DDBJ databases">
        <title>Whole genome shotgun sequence of Streptomyces cinnamonensis NBRC 15873.</title>
        <authorList>
            <person name="Komaki H."/>
            <person name="Tamura T."/>
        </authorList>
    </citation>
    <scope>NUCLEOTIDE SEQUENCE [LARGE SCALE GENOMIC DNA]</scope>
    <source>
        <strain evidence="2">NBRC 15873</strain>
    </source>
</reference>
<accession>A0ABQ3NJ50</accession>
<name>A0ABQ3NJ50_STRVG</name>
<dbReference type="EMBL" id="BNDV01000008">
    <property type="protein sequence ID" value="GHI12795.1"/>
    <property type="molecule type" value="Genomic_DNA"/>
</dbReference>